<dbReference type="GO" id="GO:0071555">
    <property type="term" value="P:cell wall organization"/>
    <property type="evidence" value="ECO:0007669"/>
    <property type="project" value="InterPro"/>
</dbReference>
<evidence type="ECO:0000259" key="9">
    <source>
        <dbReference type="PROSITE" id="PS50113"/>
    </source>
</evidence>
<dbReference type="InterPro" id="IPR035919">
    <property type="entry name" value="EAL_sf"/>
</dbReference>
<dbReference type="InterPro" id="IPR001633">
    <property type="entry name" value="EAL_dom"/>
</dbReference>
<dbReference type="InterPro" id="IPR013655">
    <property type="entry name" value="PAS_fold_3"/>
</dbReference>
<dbReference type="InterPro" id="IPR000014">
    <property type="entry name" value="PAS"/>
</dbReference>
<evidence type="ECO:0000256" key="7">
    <source>
        <dbReference type="SAM" id="Phobius"/>
    </source>
</evidence>
<evidence type="ECO:0000256" key="3">
    <source>
        <dbReference type="ARBA" id="ARBA00022475"/>
    </source>
</evidence>
<dbReference type="PROSITE" id="PS50887">
    <property type="entry name" value="GGDEF"/>
    <property type="match status" value="1"/>
</dbReference>
<dbReference type="Proteomes" id="UP000186905">
    <property type="component" value="Unassembled WGS sequence"/>
</dbReference>
<feature type="transmembrane region" description="Helical" evidence="7">
    <location>
        <begin position="167"/>
        <end position="187"/>
    </location>
</feature>
<feature type="transmembrane region" description="Helical" evidence="7">
    <location>
        <begin position="70"/>
        <end position="91"/>
    </location>
</feature>
<keyword evidence="6 7" id="KW-0472">Membrane</keyword>
<evidence type="ECO:0000259" key="10">
    <source>
        <dbReference type="PROSITE" id="PS50883"/>
    </source>
</evidence>
<evidence type="ECO:0000259" key="8">
    <source>
        <dbReference type="PROSITE" id="PS50112"/>
    </source>
</evidence>
<dbReference type="InterPro" id="IPR035965">
    <property type="entry name" value="PAS-like_dom_sf"/>
</dbReference>
<dbReference type="InterPro" id="IPR011620">
    <property type="entry name" value="Sig_transdc_His_kinase_LytS_TM"/>
</dbReference>
<protein>
    <submittedName>
        <fullName evidence="12">Diguanylate cyclase</fullName>
    </submittedName>
</protein>
<dbReference type="NCBIfam" id="TIGR00254">
    <property type="entry name" value="GGDEF"/>
    <property type="match status" value="1"/>
</dbReference>
<dbReference type="CDD" id="cd01948">
    <property type="entry name" value="EAL"/>
    <property type="match status" value="1"/>
</dbReference>
<feature type="domain" description="GGDEF" evidence="11">
    <location>
        <begin position="611"/>
        <end position="744"/>
    </location>
</feature>
<name>A0A1Q9GEU7_9GAMM</name>
<dbReference type="Gene3D" id="3.30.70.270">
    <property type="match status" value="1"/>
</dbReference>
<dbReference type="PANTHER" id="PTHR44757:SF2">
    <property type="entry name" value="BIOFILM ARCHITECTURE MAINTENANCE PROTEIN MBAA"/>
    <property type="match status" value="1"/>
</dbReference>
<dbReference type="InterPro" id="IPR000700">
    <property type="entry name" value="PAS-assoc_C"/>
</dbReference>
<dbReference type="InterPro" id="IPR052155">
    <property type="entry name" value="Biofilm_reg_signaling"/>
</dbReference>
<feature type="domain" description="PAS" evidence="8">
    <location>
        <begin position="454"/>
        <end position="525"/>
    </location>
</feature>
<dbReference type="SMART" id="SM00267">
    <property type="entry name" value="GGDEF"/>
    <property type="match status" value="1"/>
</dbReference>
<proteinExistence type="predicted"/>
<sequence length="1015" mass="113675">MNHASLLALTHNAALLLAMIFIYDMATRRSHDSFDLLWKLIMGLALGVIGTVIMLTPWEYAPGIIFDTRSVLLGISGLFFGPIPTVIAMAMTAILRLYQGGEAAITGVTVIIASSVLGIAWHYYRRRPLSELTARELYLFGILVHGIMLALMFTLPLPIALKVLSDITFPVLLIYPLITAAMGMLFVRRLQRDKTAEALRESEFLFRSQFDLGNIGIAITHPKKNWLRVNPRLCKMLGYSEEELLHLTWADLSYPEDLQLDLIQFDQMMAGKIDGYSLDKRFIRKDGGIVYVHMTIACYRVDGKVQFAIAGMLDTSENKHAEAKLVAQKEQLTSVLAGSELGFWDWNIQADTVQRNARWAEMLGYSFEEIKLDSTLWLNRIHPEDRQAAQQSLADHLEGRSAQHKIEYRMRTKQGDYKWILDCAKIVNFSADNKPLRMCGTHTDITERKLAEESMQLASMVYQNSSEAMVVTDSDGEIITTNPAFTEITGYSLDDVKGQSPKLLVSRKQDSNVIQDMLHTLSSNGQWQGEIKKRHKSGKTYTAWLTVNSITNADGTIHRRVAQFSDITDKKKSDEIIWTQANFDALTGLPNRHMFINQLEQEKKKAQRANRPMALLFLDLDHFKEVNDTLGHNIGDQLLVDVAQRLQSSVRDTDTVSRLGGDEFTVILSEQDDAHGAEQVAQTILSQFSVPFSIGVETIYISPSIGITLYPEDGTDADTLLKNADQAMYAAKEQGRNCYRYFTSSMQEKALYRRQLANELRLALNSSQLQLHYQPIVELTTGNMTKAEALIRWCHPTLGMVSPAEFIPVAEETGIVIGLGDWVFHQAAQQAARWRTLHDPEFQISINKSPLQFRDKGNDISRWIDHLRALGLPGQAIAIEITEGLLLDASKAVTDKLLEFRDAGIEVSLDDFGTGYSSLSYIKKFDVDNIKIDQSFVRSLKAGSEDLAVCEAIIVMAHKLGLKVVAEGIETNEQRALLAAAGCDYGQGSLFSMPLPEEEFSALLSSKEVTEEVAI</sequence>
<dbReference type="Gene3D" id="3.30.450.20">
    <property type="entry name" value="PAS domain"/>
    <property type="match status" value="3"/>
</dbReference>
<accession>A0A1Q9GEU7</accession>
<evidence type="ECO:0000259" key="11">
    <source>
        <dbReference type="PROSITE" id="PS50887"/>
    </source>
</evidence>
<dbReference type="SUPFAM" id="SSF141868">
    <property type="entry name" value="EAL domain-like"/>
    <property type="match status" value="1"/>
</dbReference>
<keyword evidence="4 7" id="KW-0812">Transmembrane</keyword>
<keyword evidence="3" id="KW-1003">Cell membrane</keyword>
<dbReference type="InterPro" id="IPR001610">
    <property type="entry name" value="PAC"/>
</dbReference>
<dbReference type="NCBIfam" id="TIGR00229">
    <property type="entry name" value="sensory_box"/>
    <property type="match status" value="3"/>
</dbReference>
<evidence type="ECO:0000313" key="12">
    <source>
        <dbReference type="EMBL" id="OLQ72925.1"/>
    </source>
</evidence>
<feature type="transmembrane region" description="Helical" evidence="7">
    <location>
        <begin position="36"/>
        <end position="58"/>
    </location>
</feature>
<feature type="domain" description="PAS" evidence="8">
    <location>
        <begin position="328"/>
        <end position="400"/>
    </location>
</feature>
<comment type="cofactor">
    <cofactor evidence="1">
        <name>Mg(2+)</name>
        <dbReference type="ChEBI" id="CHEBI:18420"/>
    </cofactor>
</comment>
<keyword evidence="13" id="KW-1185">Reference proteome</keyword>
<organism evidence="12 13">
    <name type="scientific">Photobacterium proteolyticum</name>
    <dbReference type="NCBI Taxonomy" id="1903952"/>
    <lineage>
        <taxon>Bacteria</taxon>
        <taxon>Pseudomonadati</taxon>
        <taxon>Pseudomonadota</taxon>
        <taxon>Gammaproteobacteria</taxon>
        <taxon>Vibrionales</taxon>
        <taxon>Vibrionaceae</taxon>
        <taxon>Photobacterium</taxon>
    </lineage>
</organism>
<dbReference type="InterPro" id="IPR029787">
    <property type="entry name" value="Nucleotide_cyclase"/>
</dbReference>
<comment type="subcellular location">
    <subcellularLocation>
        <location evidence="2">Cell membrane</location>
        <topology evidence="2">Multi-pass membrane protein</topology>
    </subcellularLocation>
</comment>
<keyword evidence="5 7" id="KW-1133">Transmembrane helix</keyword>
<dbReference type="FunFam" id="3.30.70.270:FF:000001">
    <property type="entry name" value="Diguanylate cyclase domain protein"/>
    <property type="match status" value="1"/>
</dbReference>
<evidence type="ECO:0000256" key="6">
    <source>
        <dbReference type="ARBA" id="ARBA00023136"/>
    </source>
</evidence>
<dbReference type="PROSITE" id="PS50883">
    <property type="entry name" value="EAL"/>
    <property type="match status" value="1"/>
</dbReference>
<dbReference type="PANTHER" id="PTHR44757">
    <property type="entry name" value="DIGUANYLATE CYCLASE DGCP"/>
    <property type="match status" value="1"/>
</dbReference>
<dbReference type="Gene3D" id="3.20.20.450">
    <property type="entry name" value="EAL domain"/>
    <property type="match status" value="1"/>
</dbReference>
<dbReference type="EMBL" id="MJIL01000090">
    <property type="protein sequence ID" value="OLQ72925.1"/>
    <property type="molecule type" value="Genomic_DNA"/>
</dbReference>
<evidence type="ECO:0000313" key="13">
    <source>
        <dbReference type="Proteomes" id="UP000186905"/>
    </source>
</evidence>
<dbReference type="InterPro" id="IPR043128">
    <property type="entry name" value="Rev_trsase/Diguanyl_cyclase"/>
</dbReference>
<evidence type="ECO:0000256" key="2">
    <source>
        <dbReference type="ARBA" id="ARBA00004651"/>
    </source>
</evidence>
<feature type="transmembrane region" description="Helical" evidence="7">
    <location>
        <begin position="103"/>
        <end position="124"/>
    </location>
</feature>
<dbReference type="SMART" id="SM00052">
    <property type="entry name" value="EAL"/>
    <property type="match status" value="1"/>
</dbReference>
<dbReference type="AlphaFoldDB" id="A0A1Q9GEU7"/>
<dbReference type="InterPro" id="IPR000160">
    <property type="entry name" value="GGDEF_dom"/>
</dbReference>
<comment type="caution">
    <text evidence="12">The sequence shown here is derived from an EMBL/GenBank/DDBJ whole genome shotgun (WGS) entry which is preliminary data.</text>
</comment>
<feature type="transmembrane region" description="Helical" evidence="7">
    <location>
        <begin position="136"/>
        <end position="155"/>
    </location>
</feature>
<feature type="domain" description="PAC" evidence="9">
    <location>
        <begin position="276"/>
        <end position="327"/>
    </location>
</feature>
<feature type="domain" description="PAC" evidence="9">
    <location>
        <begin position="404"/>
        <end position="457"/>
    </location>
</feature>
<dbReference type="PROSITE" id="PS50113">
    <property type="entry name" value="PAC"/>
    <property type="match status" value="2"/>
</dbReference>
<evidence type="ECO:0000256" key="1">
    <source>
        <dbReference type="ARBA" id="ARBA00001946"/>
    </source>
</evidence>
<dbReference type="OrthoDB" id="1316910at2"/>
<reference evidence="12 13" key="1">
    <citation type="submission" date="2016-09" db="EMBL/GenBank/DDBJ databases">
        <title>Photobacterium proteolyticum sp. nov. a protease producing bacterium isolated from ocean sediments of Laizhou Bay.</title>
        <authorList>
            <person name="Li Y."/>
        </authorList>
    </citation>
    <scope>NUCLEOTIDE SEQUENCE [LARGE SCALE GENOMIC DNA]</scope>
    <source>
        <strain evidence="12 13">13-12</strain>
    </source>
</reference>
<dbReference type="Pfam" id="PF07694">
    <property type="entry name" value="5TM-5TMR_LYT"/>
    <property type="match status" value="1"/>
</dbReference>
<dbReference type="SMART" id="SM00091">
    <property type="entry name" value="PAS"/>
    <property type="match status" value="3"/>
</dbReference>
<feature type="transmembrane region" description="Helical" evidence="7">
    <location>
        <begin position="6"/>
        <end position="24"/>
    </location>
</feature>
<dbReference type="SUPFAM" id="SSF55785">
    <property type="entry name" value="PYP-like sensor domain (PAS domain)"/>
    <property type="match status" value="3"/>
</dbReference>
<dbReference type="CDD" id="cd01949">
    <property type="entry name" value="GGDEF"/>
    <property type="match status" value="1"/>
</dbReference>
<dbReference type="CDD" id="cd00130">
    <property type="entry name" value="PAS"/>
    <property type="match status" value="3"/>
</dbReference>
<dbReference type="SMART" id="SM00086">
    <property type="entry name" value="PAC"/>
    <property type="match status" value="3"/>
</dbReference>
<evidence type="ECO:0000256" key="4">
    <source>
        <dbReference type="ARBA" id="ARBA00022692"/>
    </source>
</evidence>
<feature type="domain" description="EAL" evidence="10">
    <location>
        <begin position="753"/>
        <end position="1008"/>
    </location>
</feature>
<dbReference type="SUPFAM" id="SSF55073">
    <property type="entry name" value="Nucleotide cyclase"/>
    <property type="match status" value="1"/>
</dbReference>
<dbReference type="Pfam" id="PF13426">
    <property type="entry name" value="PAS_9"/>
    <property type="match status" value="1"/>
</dbReference>
<dbReference type="RefSeq" id="WP_075766942.1">
    <property type="nucleotide sequence ID" value="NZ_MJIL01000090.1"/>
</dbReference>
<dbReference type="Pfam" id="PF00563">
    <property type="entry name" value="EAL"/>
    <property type="match status" value="1"/>
</dbReference>
<evidence type="ECO:0000256" key="5">
    <source>
        <dbReference type="ARBA" id="ARBA00022989"/>
    </source>
</evidence>
<dbReference type="Pfam" id="PF08447">
    <property type="entry name" value="PAS_3"/>
    <property type="match status" value="2"/>
</dbReference>
<feature type="domain" description="PAS" evidence="8">
    <location>
        <begin position="229"/>
        <end position="272"/>
    </location>
</feature>
<dbReference type="PROSITE" id="PS50112">
    <property type="entry name" value="PAS"/>
    <property type="match status" value="3"/>
</dbReference>
<dbReference type="Pfam" id="PF00990">
    <property type="entry name" value="GGDEF"/>
    <property type="match status" value="1"/>
</dbReference>
<dbReference type="GO" id="GO:0000155">
    <property type="term" value="F:phosphorelay sensor kinase activity"/>
    <property type="evidence" value="ECO:0007669"/>
    <property type="project" value="InterPro"/>
</dbReference>
<gene>
    <name evidence="12" type="ORF">BIT28_07010</name>
</gene>
<dbReference type="GO" id="GO:0005886">
    <property type="term" value="C:plasma membrane"/>
    <property type="evidence" value="ECO:0007669"/>
    <property type="project" value="UniProtKB-SubCell"/>
</dbReference>
<dbReference type="STRING" id="1903952.BIT28_07010"/>